<dbReference type="Gene3D" id="1.20.144.10">
    <property type="entry name" value="Phosphatidic acid phosphatase type 2/haloperoxidase"/>
    <property type="match status" value="1"/>
</dbReference>
<evidence type="ECO:0000313" key="7">
    <source>
        <dbReference type="EMBL" id="OGF61431.1"/>
    </source>
</evidence>
<evidence type="ECO:0000313" key="8">
    <source>
        <dbReference type="Proteomes" id="UP000178943"/>
    </source>
</evidence>
<evidence type="ECO:0000259" key="6">
    <source>
        <dbReference type="Pfam" id="PF14378"/>
    </source>
</evidence>
<dbReference type="InterPro" id="IPR036938">
    <property type="entry name" value="PAP2/HPO_sf"/>
</dbReference>
<feature type="domain" description="Inositolphosphotransferase Aur1/Ipt1" evidence="6">
    <location>
        <begin position="42"/>
        <end position="195"/>
    </location>
</feature>
<dbReference type="STRING" id="1817863.A2Y62_12050"/>
<proteinExistence type="predicted"/>
<dbReference type="Pfam" id="PF14378">
    <property type="entry name" value="PAP2_3"/>
    <property type="match status" value="1"/>
</dbReference>
<protein>
    <recommendedName>
        <fullName evidence="6">Inositolphosphotransferase Aur1/Ipt1 domain-containing protein</fullName>
    </recommendedName>
</protein>
<dbReference type="AlphaFoldDB" id="A0A1F5VES6"/>
<feature type="transmembrane region" description="Helical" evidence="5">
    <location>
        <begin position="157"/>
        <end position="174"/>
    </location>
</feature>
<organism evidence="7 8">
    <name type="scientific">Candidatus Fischerbacteria bacterium RBG_13_37_8</name>
    <dbReference type="NCBI Taxonomy" id="1817863"/>
    <lineage>
        <taxon>Bacteria</taxon>
        <taxon>Candidatus Fischeribacteriota</taxon>
    </lineage>
</organism>
<dbReference type="InterPro" id="IPR026841">
    <property type="entry name" value="Aur1/Ipt1"/>
</dbReference>
<feature type="transmembrane region" description="Helical" evidence="5">
    <location>
        <begin position="12"/>
        <end position="31"/>
    </location>
</feature>
<accession>A0A1F5VES6</accession>
<evidence type="ECO:0000256" key="2">
    <source>
        <dbReference type="ARBA" id="ARBA00022692"/>
    </source>
</evidence>
<feature type="transmembrane region" description="Helical" evidence="5">
    <location>
        <begin position="179"/>
        <end position="198"/>
    </location>
</feature>
<gene>
    <name evidence="7" type="ORF">A2Y62_12050</name>
</gene>
<dbReference type="EMBL" id="MFGW01000195">
    <property type="protein sequence ID" value="OGF61431.1"/>
    <property type="molecule type" value="Genomic_DNA"/>
</dbReference>
<evidence type="ECO:0000256" key="3">
    <source>
        <dbReference type="ARBA" id="ARBA00022989"/>
    </source>
</evidence>
<dbReference type="InterPro" id="IPR052185">
    <property type="entry name" value="IPC_Synthase-Related"/>
</dbReference>
<dbReference type="PANTHER" id="PTHR31310">
    <property type="match status" value="1"/>
</dbReference>
<comment type="caution">
    <text evidence="7">The sequence shown here is derived from an EMBL/GenBank/DDBJ whole genome shotgun (WGS) entry which is preliminary data.</text>
</comment>
<evidence type="ECO:0000256" key="4">
    <source>
        <dbReference type="ARBA" id="ARBA00023136"/>
    </source>
</evidence>
<keyword evidence="2 5" id="KW-0812">Transmembrane</keyword>
<evidence type="ECO:0000256" key="1">
    <source>
        <dbReference type="ARBA" id="ARBA00004141"/>
    </source>
</evidence>
<dbReference type="SUPFAM" id="SSF48317">
    <property type="entry name" value="Acid phosphatase/Vanadium-dependent haloperoxidase"/>
    <property type="match status" value="1"/>
</dbReference>
<keyword evidence="3 5" id="KW-1133">Transmembrane helix</keyword>
<feature type="transmembrane region" description="Helical" evidence="5">
    <location>
        <begin position="128"/>
        <end position="151"/>
    </location>
</feature>
<evidence type="ECO:0000256" key="5">
    <source>
        <dbReference type="SAM" id="Phobius"/>
    </source>
</evidence>
<sequence length="200" mass="22822">MNDLQFPEKILLSAGTILFFAIMHSVMNCIAKKRNVTRCLKNAIDDKLPFVPQLVYFYFFTYVFNTVCLFIIIYDQPMKEFLTVIKILITLIISGSIFYVIFPAMIIKPRIEKPEGISLKLVALHNNGILPYNSFPSLHVAFSVITVLLAFHLNSSLRYLYLVLLFLIAGSALLTKQHYIIDVIAGFILAIILFAIFYSI</sequence>
<dbReference type="PANTHER" id="PTHR31310:SF7">
    <property type="entry name" value="PA-PHOSPHATASE RELATED-FAMILY PROTEIN DDB_G0268928"/>
    <property type="match status" value="1"/>
</dbReference>
<reference evidence="7 8" key="1">
    <citation type="journal article" date="2016" name="Nat. Commun.">
        <title>Thousands of microbial genomes shed light on interconnected biogeochemical processes in an aquifer system.</title>
        <authorList>
            <person name="Anantharaman K."/>
            <person name="Brown C.T."/>
            <person name="Hug L.A."/>
            <person name="Sharon I."/>
            <person name="Castelle C.J."/>
            <person name="Probst A.J."/>
            <person name="Thomas B.C."/>
            <person name="Singh A."/>
            <person name="Wilkins M.J."/>
            <person name="Karaoz U."/>
            <person name="Brodie E.L."/>
            <person name="Williams K.H."/>
            <person name="Hubbard S.S."/>
            <person name="Banfield J.F."/>
        </authorList>
    </citation>
    <scope>NUCLEOTIDE SEQUENCE [LARGE SCALE GENOMIC DNA]</scope>
</reference>
<dbReference type="Proteomes" id="UP000178943">
    <property type="component" value="Unassembled WGS sequence"/>
</dbReference>
<dbReference type="GO" id="GO:0016020">
    <property type="term" value="C:membrane"/>
    <property type="evidence" value="ECO:0007669"/>
    <property type="project" value="UniProtKB-SubCell"/>
</dbReference>
<name>A0A1F5VES6_9BACT</name>
<feature type="transmembrane region" description="Helical" evidence="5">
    <location>
        <begin position="54"/>
        <end position="73"/>
    </location>
</feature>
<keyword evidence="4 5" id="KW-0472">Membrane</keyword>
<feature type="transmembrane region" description="Helical" evidence="5">
    <location>
        <begin position="85"/>
        <end position="107"/>
    </location>
</feature>
<comment type="subcellular location">
    <subcellularLocation>
        <location evidence="1">Membrane</location>
        <topology evidence="1">Multi-pass membrane protein</topology>
    </subcellularLocation>
</comment>